<dbReference type="AlphaFoldDB" id="A0A9P7QRM7"/>
<accession>A0A9P7QRM7</accession>
<gene>
    <name evidence="1" type="ORF">JMJ77_012253</name>
</gene>
<proteinExistence type="predicted"/>
<sequence length="61" mass="6475">MNFRRIWLSTIGDGLRCGTRRLAPDTGADPGVGSPSHAAHFAASVIDFRRPLPAPPGFPCS</sequence>
<organism evidence="1 2">
    <name type="scientific">Colletotrichum scovillei</name>
    <dbReference type="NCBI Taxonomy" id="1209932"/>
    <lineage>
        <taxon>Eukaryota</taxon>
        <taxon>Fungi</taxon>
        <taxon>Dikarya</taxon>
        <taxon>Ascomycota</taxon>
        <taxon>Pezizomycotina</taxon>
        <taxon>Sordariomycetes</taxon>
        <taxon>Hypocreomycetidae</taxon>
        <taxon>Glomerellales</taxon>
        <taxon>Glomerellaceae</taxon>
        <taxon>Colletotrichum</taxon>
        <taxon>Colletotrichum acutatum species complex</taxon>
    </lineage>
</organism>
<comment type="caution">
    <text evidence="1">The sequence shown here is derived from an EMBL/GenBank/DDBJ whole genome shotgun (WGS) entry which is preliminary data.</text>
</comment>
<protein>
    <submittedName>
        <fullName evidence="1">Uncharacterized protein</fullName>
    </submittedName>
</protein>
<evidence type="ECO:0000313" key="2">
    <source>
        <dbReference type="Proteomes" id="UP000699042"/>
    </source>
</evidence>
<keyword evidence="2" id="KW-1185">Reference proteome</keyword>
<evidence type="ECO:0000313" key="1">
    <source>
        <dbReference type="EMBL" id="KAG7041735.1"/>
    </source>
</evidence>
<dbReference type="Proteomes" id="UP000699042">
    <property type="component" value="Unassembled WGS sequence"/>
</dbReference>
<dbReference type="EMBL" id="JAESDN010000014">
    <property type="protein sequence ID" value="KAG7041735.1"/>
    <property type="molecule type" value="Genomic_DNA"/>
</dbReference>
<reference evidence="1" key="1">
    <citation type="submission" date="2021-05" db="EMBL/GenBank/DDBJ databases">
        <title>Comparative genomics of three Colletotrichum scovillei strains and genetic complementation revealed genes involved fungal growth and virulence on chili pepper.</title>
        <authorList>
            <person name="Hsieh D.-K."/>
            <person name="Chuang S.-C."/>
            <person name="Chen C.-Y."/>
            <person name="Chao Y.-T."/>
            <person name="Lu M.-Y.J."/>
            <person name="Lee M.-H."/>
            <person name="Shih M.-C."/>
        </authorList>
    </citation>
    <scope>NUCLEOTIDE SEQUENCE</scope>
    <source>
        <strain evidence="1">Coll-153</strain>
    </source>
</reference>
<name>A0A9P7QRM7_9PEZI</name>